<protein>
    <recommendedName>
        <fullName evidence="4">Knr4/Smi1-like domain-containing protein</fullName>
    </recommendedName>
</protein>
<evidence type="ECO:0008006" key="4">
    <source>
        <dbReference type="Google" id="ProtNLM"/>
    </source>
</evidence>
<dbReference type="PANTHER" id="PTHR31854:SF2">
    <property type="entry name" value="TUBULIN POLYGLUTAMYLASE COMPLEX SUBUNIT 2"/>
    <property type="match status" value="1"/>
</dbReference>
<sequence length="321" mass="35846">MDGSKTRNYLEKMTMCIVSYLEKKSGICQVKNDVKVPSERAAILMWEQKHSLLMPEDLKNFFMTSNGFHLTWSVKMENSTIPVGAMHLNSVGQMLRLESGSSEGTHIQPSLWDLDMDTEISGRKAPSFVDSRIFELDPCGGNGKVCLVFNEVHQESDSGSEEDNGFFLPRDFVTEIWYLDRSLRWHYMCDSFMAYFRLMLMHLGLPHWQLAFTDIGLPPLSKQWFNMYAPIRLEVDTDGTVEPSLPPEAPVASPLDPNKIFKGKSDRKKVTGPPQNPAGTLSQPATAPGKKKFPVTSARSANSSGKQTIGSSSQVSAKSSR</sequence>
<dbReference type="AlphaFoldDB" id="A0A433TQP2"/>
<keyword evidence="3" id="KW-1185">Reference proteome</keyword>
<dbReference type="PANTHER" id="PTHR31854">
    <property type="entry name" value="TUBULIN POLYGLUTAMYLASE COMPLEX SUBUNIT 2"/>
    <property type="match status" value="1"/>
</dbReference>
<proteinExistence type="predicted"/>
<comment type="caution">
    <text evidence="2">The sequence shown here is derived from an EMBL/GenBank/DDBJ whole genome shotgun (WGS) entry which is preliminary data.</text>
</comment>
<accession>A0A433TQP2</accession>
<feature type="compositionally biased region" description="Polar residues" evidence="1">
    <location>
        <begin position="297"/>
        <end position="321"/>
    </location>
</feature>
<dbReference type="OrthoDB" id="10249691at2759"/>
<name>A0A433TQP2_ELYCH</name>
<gene>
    <name evidence="2" type="ORF">EGW08_008381</name>
</gene>
<dbReference type="InterPro" id="IPR039231">
    <property type="entry name" value="TPGS2"/>
</dbReference>
<dbReference type="STRING" id="188477.A0A433TQP2"/>
<dbReference type="Proteomes" id="UP000271974">
    <property type="component" value="Unassembled WGS sequence"/>
</dbReference>
<dbReference type="EMBL" id="RQTK01000227">
    <property type="protein sequence ID" value="RUS83840.1"/>
    <property type="molecule type" value="Genomic_DNA"/>
</dbReference>
<evidence type="ECO:0000313" key="3">
    <source>
        <dbReference type="Proteomes" id="UP000271974"/>
    </source>
</evidence>
<feature type="region of interest" description="Disordered" evidence="1">
    <location>
        <begin position="239"/>
        <end position="321"/>
    </location>
</feature>
<evidence type="ECO:0000313" key="2">
    <source>
        <dbReference type="EMBL" id="RUS83840.1"/>
    </source>
</evidence>
<organism evidence="2 3">
    <name type="scientific">Elysia chlorotica</name>
    <name type="common">Eastern emerald elysia</name>
    <name type="synonym">Sea slug</name>
    <dbReference type="NCBI Taxonomy" id="188477"/>
    <lineage>
        <taxon>Eukaryota</taxon>
        <taxon>Metazoa</taxon>
        <taxon>Spiralia</taxon>
        <taxon>Lophotrochozoa</taxon>
        <taxon>Mollusca</taxon>
        <taxon>Gastropoda</taxon>
        <taxon>Heterobranchia</taxon>
        <taxon>Euthyneura</taxon>
        <taxon>Panpulmonata</taxon>
        <taxon>Sacoglossa</taxon>
        <taxon>Placobranchoidea</taxon>
        <taxon>Plakobranchidae</taxon>
        <taxon>Elysia</taxon>
    </lineage>
</organism>
<evidence type="ECO:0000256" key="1">
    <source>
        <dbReference type="SAM" id="MobiDB-lite"/>
    </source>
</evidence>
<reference evidence="2 3" key="1">
    <citation type="submission" date="2019-01" db="EMBL/GenBank/DDBJ databases">
        <title>A draft genome assembly of the solar-powered sea slug Elysia chlorotica.</title>
        <authorList>
            <person name="Cai H."/>
            <person name="Li Q."/>
            <person name="Fang X."/>
            <person name="Li J."/>
            <person name="Curtis N.E."/>
            <person name="Altenburger A."/>
            <person name="Shibata T."/>
            <person name="Feng M."/>
            <person name="Maeda T."/>
            <person name="Schwartz J.A."/>
            <person name="Shigenobu S."/>
            <person name="Lundholm N."/>
            <person name="Nishiyama T."/>
            <person name="Yang H."/>
            <person name="Hasebe M."/>
            <person name="Li S."/>
            <person name="Pierce S.K."/>
            <person name="Wang J."/>
        </authorList>
    </citation>
    <scope>NUCLEOTIDE SEQUENCE [LARGE SCALE GENOMIC DNA]</scope>
    <source>
        <strain evidence="2">EC2010</strain>
        <tissue evidence="2">Whole organism of an adult</tissue>
    </source>
</reference>